<feature type="region of interest" description="Disordered" evidence="4">
    <location>
        <begin position="633"/>
        <end position="664"/>
    </location>
</feature>
<evidence type="ECO:0000256" key="3">
    <source>
        <dbReference type="SAM" id="Coils"/>
    </source>
</evidence>
<feature type="coiled-coil region" evidence="3">
    <location>
        <begin position="63"/>
        <end position="90"/>
    </location>
</feature>
<proteinExistence type="predicted"/>
<evidence type="ECO:0000256" key="2">
    <source>
        <dbReference type="ARBA" id="ARBA00023242"/>
    </source>
</evidence>
<feature type="region of interest" description="Disordered" evidence="4">
    <location>
        <begin position="805"/>
        <end position="853"/>
    </location>
</feature>
<dbReference type="AlphaFoldDB" id="A0A6A4HG33"/>
<feature type="region of interest" description="Disordered" evidence="4">
    <location>
        <begin position="701"/>
        <end position="758"/>
    </location>
</feature>
<dbReference type="Pfam" id="PF04082">
    <property type="entry name" value="Fungal_trans"/>
    <property type="match status" value="1"/>
</dbReference>
<feature type="domain" description="Xylanolytic transcriptional activator regulatory" evidence="5">
    <location>
        <begin position="353"/>
        <end position="428"/>
    </location>
</feature>
<feature type="region of interest" description="Disordered" evidence="4">
    <location>
        <begin position="1"/>
        <end position="22"/>
    </location>
</feature>
<dbReference type="SMART" id="SM00906">
    <property type="entry name" value="Fungal_trans"/>
    <property type="match status" value="1"/>
</dbReference>
<dbReference type="GO" id="GO:0008270">
    <property type="term" value="F:zinc ion binding"/>
    <property type="evidence" value="ECO:0007669"/>
    <property type="project" value="InterPro"/>
</dbReference>
<feature type="compositionally biased region" description="Low complexity" evidence="4">
    <location>
        <begin position="737"/>
        <end position="758"/>
    </location>
</feature>
<name>A0A6A4HG33_9AGAR</name>
<feature type="compositionally biased region" description="Polar residues" evidence="4">
    <location>
        <begin position="724"/>
        <end position="736"/>
    </location>
</feature>
<dbReference type="Proteomes" id="UP000799118">
    <property type="component" value="Unassembled WGS sequence"/>
</dbReference>
<evidence type="ECO:0000313" key="7">
    <source>
        <dbReference type="Proteomes" id="UP000799118"/>
    </source>
</evidence>
<keyword evidence="2" id="KW-0539">Nucleus</keyword>
<protein>
    <recommendedName>
        <fullName evidence="5">Xylanolytic transcriptional activator regulatory domain-containing protein</fullName>
    </recommendedName>
</protein>
<evidence type="ECO:0000313" key="6">
    <source>
        <dbReference type="EMBL" id="KAE9397439.1"/>
    </source>
</evidence>
<feature type="compositionally biased region" description="Low complexity" evidence="4">
    <location>
        <begin position="810"/>
        <end position="828"/>
    </location>
</feature>
<dbReference type="EMBL" id="ML769497">
    <property type="protein sequence ID" value="KAE9397439.1"/>
    <property type="molecule type" value="Genomic_DNA"/>
</dbReference>
<feature type="compositionally biased region" description="Low complexity" evidence="4">
    <location>
        <begin position="639"/>
        <end position="661"/>
    </location>
</feature>
<accession>A0A6A4HG33</accession>
<dbReference type="PANTHER" id="PTHR31001">
    <property type="entry name" value="UNCHARACTERIZED TRANSCRIPTIONAL REGULATORY PROTEIN"/>
    <property type="match status" value="1"/>
</dbReference>
<feature type="compositionally biased region" description="Polar residues" evidence="4">
    <location>
        <begin position="116"/>
        <end position="133"/>
    </location>
</feature>
<keyword evidence="3" id="KW-0175">Coiled coil</keyword>
<keyword evidence="7" id="KW-1185">Reference proteome</keyword>
<feature type="region of interest" description="Disordered" evidence="4">
    <location>
        <begin position="114"/>
        <end position="135"/>
    </location>
</feature>
<dbReference type="PANTHER" id="PTHR31001:SF56">
    <property type="entry name" value="ZN(2)-C6 FUNGAL-TYPE DOMAIN-CONTAINING PROTEIN"/>
    <property type="match status" value="1"/>
</dbReference>
<dbReference type="OrthoDB" id="424974at2759"/>
<feature type="compositionally biased region" description="Polar residues" evidence="4">
    <location>
        <begin position="835"/>
        <end position="847"/>
    </location>
</feature>
<dbReference type="InterPro" id="IPR050613">
    <property type="entry name" value="Sec_Metabolite_Reg"/>
</dbReference>
<reference evidence="6" key="1">
    <citation type="journal article" date="2019" name="Environ. Microbiol.">
        <title>Fungal ecological strategies reflected in gene transcription - a case study of two litter decomposers.</title>
        <authorList>
            <person name="Barbi F."/>
            <person name="Kohler A."/>
            <person name="Barry K."/>
            <person name="Baskaran P."/>
            <person name="Daum C."/>
            <person name="Fauchery L."/>
            <person name="Ihrmark K."/>
            <person name="Kuo A."/>
            <person name="LaButti K."/>
            <person name="Lipzen A."/>
            <person name="Morin E."/>
            <person name="Grigoriev I.V."/>
            <person name="Henrissat B."/>
            <person name="Lindahl B."/>
            <person name="Martin F."/>
        </authorList>
    </citation>
    <scope>NUCLEOTIDE SEQUENCE</scope>
    <source>
        <strain evidence="6">JB14</strain>
    </source>
</reference>
<evidence type="ECO:0000256" key="1">
    <source>
        <dbReference type="ARBA" id="ARBA00004123"/>
    </source>
</evidence>
<organism evidence="6 7">
    <name type="scientific">Gymnopus androsaceus JB14</name>
    <dbReference type="NCBI Taxonomy" id="1447944"/>
    <lineage>
        <taxon>Eukaryota</taxon>
        <taxon>Fungi</taxon>
        <taxon>Dikarya</taxon>
        <taxon>Basidiomycota</taxon>
        <taxon>Agaricomycotina</taxon>
        <taxon>Agaricomycetes</taxon>
        <taxon>Agaricomycetidae</taxon>
        <taxon>Agaricales</taxon>
        <taxon>Marasmiineae</taxon>
        <taxon>Omphalotaceae</taxon>
        <taxon>Gymnopus</taxon>
    </lineage>
</organism>
<dbReference type="CDD" id="cd12148">
    <property type="entry name" value="fungal_TF_MHR"/>
    <property type="match status" value="1"/>
</dbReference>
<dbReference type="GO" id="GO:0006351">
    <property type="term" value="P:DNA-templated transcription"/>
    <property type="evidence" value="ECO:0007669"/>
    <property type="project" value="InterPro"/>
</dbReference>
<gene>
    <name evidence="6" type="ORF">BT96DRAFT_957908</name>
</gene>
<sequence length="915" mass="102164">MGASVKEKDKDGKGPTGKRKPGRICDKQVPCGKCVSRGCAAICPEDPPQPTTAFCARLVLANTEQLHERIEHLCTRIRELESALRGAQAQLSQEEHPLLRSDLLQLKSPHIAYPNERTTTPQFAPTSDTTTEGTMPPYESLIDAFGTLSIRENGEAQFLGQTARSEYLIRALAKPHKPSTSVLGTRLSQKIINGAQYCRDDSEHSFNGALTPSERDIHETGKEIFNLLPPLSEAIRLCEVYLEHGKYMYTPLLRMELFDEVLWNIYRSDSFDAVACHQTLALLFMVFALASLFDPELPTCSILAQEYFYLSKAALGFKPPYSHTTLKSIWCTVRSRCTILEFSDWEAMGSAASWMFVGHAVRMGSSMELDVDLNGSRWDLPEDILQRRYRLFWTVFTADTWSSFHYGRPPSLSRAYIDCPLPKDTEETINEKGERETGFHYWTWQFSAFMHTIMEETFGSSRPAYSTIIDFDRKIRDFPVPVNLRVRCPDVEPRRELYMQRLIVLSYKENTLMHLHRAYFAQALQDSSDDLTTHKYVASVIATFRSAWRLSQVMQVAWKNIPHLLARYHLAWSQVLSAAIVMCILVTRAPNSKMTKSSIEELDLIAHLFEEAAPTVKSAANILDTMRNLRRKAREAVDPPASSNGTSTTSASPAESSSSGSCEQFTNTLDVDETQELSLSTTELDRLGGRTHLIAECRTRAKTPGDYVGPSTHPSPDSHRTSPYLPTNGSLPTNGGNSPSNVNFVPSSFQESQSPQMQQQLFPAQNLHPTIALDIRNIEMNLGGAEFHFFDPPTDVRAEVDRTFGLGRLQPGNGSPQSQQGARASSSQYVEEMSSDSTLPHSHTDSAMSGMHFSDTPMAVEDMNLHMNFNAMGDMTDMGGLGAGMYGNNSMFSPPPSTAPILDATWQSFVEQLGF</sequence>
<dbReference type="InterPro" id="IPR007219">
    <property type="entry name" value="XnlR_reg_dom"/>
</dbReference>
<evidence type="ECO:0000259" key="5">
    <source>
        <dbReference type="SMART" id="SM00906"/>
    </source>
</evidence>
<comment type="subcellular location">
    <subcellularLocation>
        <location evidence="1">Nucleus</location>
    </subcellularLocation>
</comment>
<dbReference type="GO" id="GO:0003677">
    <property type="term" value="F:DNA binding"/>
    <property type="evidence" value="ECO:0007669"/>
    <property type="project" value="InterPro"/>
</dbReference>
<dbReference type="GO" id="GO:0005634">
    <property type="term" value="C:nucleus"/>
    <property type="evidence" value="ECO:0007669"/>
    <property type="project" value="UniProtKB-SubCell"/>
</dbReference>
<feature type="compositionally biased region" description="Basic and acidic residues" evidence="4">
    <location>
        <begin position="1"/>
        <end position="13"/>
    </location>
</feature>
<evidence type="ECO:0000256" key="4">
    <source>
        <dbReference type="SAM" id="MobiDB-lite"/>
    </source>
</evidence>